<dbReference type="SUPFAM" id="SSF53098">
    <property type="entry name" value="Ribonuclease H-like"/>
    <property type="match status" value="1"/>
</dbReference>
<dbReference type="SUPFAM" id="SSF56672">
    <property type="entry name" value="DNA/RNA polymerases"/>
    <property type="match status" value="1"/>
</dbReference>
<dbReference type="InterPro" id="IPR043502">
    <property type="entry name" value="DNA/RNA_pol_sf"/>
</dbReference>
<dbReference type="Gene3D" id="3.30.420.10">
    <property type="entry name" value="Ribonuclease H-like superfamily/Ribonuclease H"/>
    <property type="match status" value="2"/>
</dbReference>
<dbReference type="Gene3D" id="3.10.10.10">
    <property type="entry name" value="HIV Type 1 Reverse Transcriptase, subunit A, domain 1"/>
    <property type="match status" value="1"/>
</dbReference>
<dbReference type="PANTHER" id="PTHR48475:SF1">
    <property type="entry name" value="RNASE H TYPE-1 DOMAIN-CONTAINING PROTEIN"/>
    <property type="match status" value="1"/>
</dbReference>
<feature type="domain" description="Integrase zinc-binding" evidence="1">
    <location>
        <begin position="356"/>
        <end position="411"/>
    </location>
</feature>
<dbReference type="InterPro" id="IPR043128">
    <property type="entry name" value="Rev_trsase/Diguanyl_cyclase"/>
</dbReference>
<evidence type="ECO:0000259" key="1">
    <source>
        <dbReference type="Pfam" id="PF17921"/>
    </source>
</evidence>
<proteinExistence type="predicted"/>
<protein>
    <submittedName>
        <fullName evidence="2">Transposon Ty3-I Gag-Pol polyprotein</fullName>
    </submittedName>
</protein>
<dbReference type="Gene3D" id="3.30.70.270">
    <property type="match status" value="2"/>
</dbReference>
<gene>
    <name evidence="2" type="primary">TY3B-I_719</name>
    <name evidence="2" type="ORF">CK203_055697</name>
</gene>
<dbReference type="Gene3D" id="1.10.340.70">
    <property type="match status" value="1"/>
</dbReference>
<name>A0A438FVC2_VITVI</name>
<dbReference type="Proteomes" id="UP000288805">
    <property type="component" value="Unassembled WGS sequence"/>
</dbReference>
<organism evidence="2 3">
    <name type="scientific">Vitis vinifera</name>
    <name type="common">Grape</name>
    <dbReference type="NCBI Taxonomy" id="29760"/>
    <lineage>
        <taxon>Eukaryota</taxon>
        <taxon>Viridiplantae</taxon>
        <taxon>Streptophyta</taxon>
        <taxon>Embryophyta</taxon>
        <taxon>Tracheophyta</taxon>
        <taxon>Spermatophyta</taxon>
        <taxon>Magnoliopsida</taxon>
        <taxon>eudicotyledons</taxon>
        <taxon>Gunneridae</taxon>
        <taxon>Pentapetalae</taxon>
        <taxon>rosids</taxon>
        <taxon>Vitales</taxon>
        <taxon>Vitaceae</taxon>
        <taxon>Viteae</taxon>
        <taxon>Vitis</taxon>
    </lineage>
</organism>
<dbReference type="Pfam" id="PF17921">
    <property type="entry name" value="Integrase_H2C2"/>
    <property type="match status" value="1"/>
</dbReference>
<evidence type="ECO:0000313" key="3">
    <source>
        <dbReference type="Proteomes" id="UP000288805"/>
    </source>
</evidence>
<accession>A0A438FVC2</accession>
<dbReference type="GO" id="GO:0003676">
    <property type="term" value="F:nucleic acid binding"/>
    <property type="evidence" value="ECO:0007669"/>
    <property type="project" value="InterPro"/>
</dbReference>
<sequence length="624" mass="71871">MTDGAVPHDEYRDEMDMLGINQFLDVVQRELFLPLELFGVSVIEIVEKDQTVPTLELPAFVVHTIDMYEGTVGPIEDNKVRVCVDFRDLNKVSPKDDFSLLHIDLLVDSTASHSMLSFMDEFSRYNQILMAPKDMEKTTFMIEWGTYYYRVMPFGVDHLAALERLFERIQKFKLRLNPKKCTFGVTSGKFFSHMASERGIEVDPDKIKAILDMPVPRTEKEFGALVWATKRLRHYITEYSVYLISRLDPLRYLFDRPTLADHLASLPTIKSGLVDDDFLDEEFVVMTRLSGWRMYFDGAASHSEVQDDLPWFHDIHQFLRFGTYPEAMTSKDQRALCGETLYRQLADGMLLLCLDRASTDRVMREVHAGVCGLHMGRHMLARKIMRTGYFWLTMETDCCQFVQRCPECQMHGDLIHVPPLELHVLTSPWPFSIWGIHIIGKISPKSSNGHEFILVAIDYFTKWVEVASYAKLASARVASFIRNMASNIIDHLHTEKLPFALWAYHTSFCTSIEATPYSLVYGMEVVLPIKTEMGSLRVALKQQISEIEWAHARFDQLNLLDERRLRVMDHVQAYEKKMARAFRRSIKPRPLHKGDLVLSMLRGLIGDPKGSSDLVGVDLMLFKS</sequence>
<comment type="caution">
    <text evidence="2">The sequence shown here is derived from an EMBL/GenBank/DDBJ whole genome shotgun (WGS) entry which is preliminary data.</text>
</comment>
<dbReference type="EMBL" id="QGNW01000729">
    <property type="protein sequence ID" value="RVW63884.1"/>
    <property type="molecule type" value="Genomic_DNA"/>
</dbReference>
<dbReference type="PANTHER" id="PTHR48475">
    <property type="entry name" value="RIBONUCLEASE H"/>
    <property type="match status" value="1"/>
</dbReference>
<reference evidence="2 3" key="1">
    <citation type="journal article" date="2018" name="PLoS Genet.">
        <title>Population sequencing reveals clonal diversity and ancestral inbreeding in the grapevine cultivar Chardonnay.</title>
        <authorList>
            <person name="Roach M.J."/>
            <person name="Johnson D.L."/>
            <person name="Bohlmann J."/>
            <person name="van Vuuren H.J."/>
            <person name="Jones S.J."/>
            <person name="Pretorius I.S."/>
            <person name="Schmidt S.A."/>
            <person name="Borneman A.R."/>
        </authorList>
    </citation>
    <scope>NUCLEOTIDE SEQUENCE [LARGE SCALE GENOMIC DNA]</scope>
    <source>
        <strain evidence="3">cv. Chardonnay</strain>
        <tissue evidence="2">Leaf</tissue>
    </source>
</reference>
<evidence type="ECO:0000313" key="2">
    <source>
        <dbReference type="EMBL" id="RVW63884.1"/>
    </source>
</evidence>
<dbReference type="InterPro" id="IPR012337">
    <property type="entry name" value="RNaseH-like_sf"/>
</dbReference>
<dbReference type="AlphaFoldDB" id="A0A438FVC2"/>
<dbReference type="InterPro" id="IPR041588">
    <property type="entry name" value="Integrase_H2C2"/>
</dbReference>
<dbReference type="InterPro" id="IPR036397">
    <property type="entry name" value="RNaseH_sf"/>
</dbReference>
<dbReference type="CDD" id="cd01647">
    <property type="entry name" value="RT_LTR"/>
    <property type="match status" value="1"/>
</dbReference>